<dbReference type="OMA" id="VNASCCS"/>
<dbReference type="InterPro" id="IPR006614">
    <property type="entry name" value="Peroxin/Ferlin"/>
</dbReference>
<dbReference type="STRING" id="7868.ENSCMIP00000005503"/>
<evidence type="ECO:0000313" key="3">
    <source>
        <dbReference type="Proteomes" id="UP000314986"/>
    </source>
</evidence>
<reference evidence="2" key="5">
    <citation type="submission" date="2025-09" db="UniProtKB">
        <authorList>
            <consortium name="Ensembl"/>
        </authorList>
    </citation>
    <scope>IDENTIFICATION</scope>
</reference>
<protein>
    <submittedName>
        <fullName evidence="2">Dysferlin-like</fullName>
    </submittedName>
</protein>
<evidence type="ECO:0000313" key="2">
    <source>
        <dbReference type="Ensembl" id="ENSCMIP00000005503.1"/>
    </source>
</evidence>
<keyword evidence="3" id="KW-1185">Reference proteome</keyword>
<reference evidence="3" key="1">
    <citation type="journal article" date="2006" name="Science">
        <title>Ancient noncoding elements conserved in the human genome.</title>
        <authorList>
            <person name="Venkatesh B."/>
            <person name="Kirkness E.F."/>
            <person name="Loh Y.H."/>
            <person name="Halpern A.L."/>
            <person name="Lee A.P."/>
            <person name="Johnson J."/>
            <person name="Dandona N."/>
            <person name="Viswanathan L.D."/>
            <person name="Tay A."/>
            <person name="Venter J.C."/>
            <person name="Strausberg R.L."/>
            <person name="Brenner S."/>
        </authorList>
    </citation>
    <scope>NUCLEOTIDE SEQUENCE [LARGE SCALE GENOMIC DNA]</scope>
</reference>
<proteinExistence type="predicted"/>
<dbReference type="Proteomes" id="UP000314986">
    <property type="component" value="Unassembled WGS sequence"/>
</dbReference>
<dbReference type="Ensembl" id="ENSCMIT00000005691.1">
    <property type="protein sequence ID" value="ENSCMIP00000005503.1"/>
    <property type="gene ID" value="ENSCMIG00000003194.1"/>
</dbReference>
<name>A0A4W3GNL1_CALMI</name>
<organism evidence="2 3">
    <name type="scientific">Callorhinchus milii</name>
    <name type="common">Ghost shark</name>
    <dbReference type="NCBI Taxonomy" id="7868"/>
    <lineage>
        <taxon>Eukaryota</taxon>
        <taxon>Metazoa</taxon>
        <taxon>Chordata</taxon>
        <taxon>Craniata</taxon>
        <taxon>Vertebrata</taxon>
        <taxon>Chondrichthyes</taxon>
        <taxon>Holocephali</taxon>
        <taxon>Chimaeriformes</taxon>
        <taxon>Callorhinchidae</taxon>
        <taxon>Callorhinchus</taxon>
    </lineage>
</organism>
<dbReference type="SMART" id="SM00693">
    <property type="entry name" value="DysFN"/>
    <property type="match status" value="1"/>
</dbReference>
<reference evidence="3" key="3">
    <citation type="journal article" date="2014" name="Nature">
        <title>Elephant shark genome provides unique insights into gnathostome evolution.</title>
        <authorList>
            <consortium name="International Elephant Shark Genome Sequencing Consortium"/>
            <person name="Venkatesh B."/>
            <person name="Lee A.P."/>
            <person name="Ravi V."/>
            <person name="Maurya A.K."/>
            <person name="Lian M.M."/>
            <person name="Swann J.B."/>
            <person name="Ohta Y."/>
            <person name="Flajnik M.F."/>
            <person name="Sutoh Y."/>
            <person name="Kasahara M."/>
            <person name="Hoon S."/>
            <person name="Gangu V."/>
            <person name="Roy S.W."/>
            <person name="Irimia M."/>
            <person name="Korzh V."/>
            <person name="Kondrychyn I."/>
            <person name="Lim Z.W."/>
            <person name="Tay B.H."/>
            <person name="Tohari S."/>
            <person name="Kong K.W."/>
            <person name="Ho S."/>
            <person name="Lorente-Galdos B."/>
            <person name="Quilez J."/>
            <person name="Marques-Bonet T."/>
            <person name="Raney B.J."/>
            <person name="Ingham P.W."/>
            <person name="Tay A."/>
            <person name="Hillier L.W."/>
            <person name="Minx P."/>
            <person name="Boehm T."/>
            <person name="Wilson R.K."/>
            <person name="Brenner S."/>
            <person name="Warren W.C."/>
        </authorList>
    </citation>
    <scope>NUCLEOTIDE SEQUENCE [LARGE SCALE GENOMIC DNA]</scope>
</reference>
<dbReference type="InParanoid" id="A0A4W3GNL1"/>
<sequence>CVNASCCSAPQYENQTKLALVGNWGTTGLTYPKYTDVTGKIRLPKDSFRPSPGWSWAADWIISPEKSLLYDADAGHMSFVEEVFENQPRLPGGQWIHMPEAYSDIVSVISSPA</sequence>
<feature type="domain" description="Peroxin/Ferlin" evidence="1">
    <location>
        <begin position="4"/>
        <end position="63"/>
    </location>
</feature>
<dbReference type="AlphaFoldDB" id="A0A4W3GNL1"/>
<evidence type="ECO:0000259" key="1">
    <source>
        <dbReference type="SMART" id="SM00693"/>
    </source>
</evidence>
<accession>A0A4W3GNL1</accession>
<dbReference type="GO" id="GO:0016020">
    <property type="term" value="C:membrane"/>
    <property type="evidence" value="ECO:0007669"/>
    <property type="project" value="InterPro"/>
</dbReference>
<reference evidence="2" key="4">
    <citation type="submission" date="2025-08" db="UniProtKB">
        <authorList>
            <consortium name="Ensembl"/>
        </authorList>
    </citation>
    <scope>IDENTIFICATION</scope>
</reference>
<reference evidence="3" key="2">
    <citation type="journal article" date="2007" name="PLoS Biol.">
        <title>Survey sequencing and comparative analysis of the elephant shark (Callorhinchus milii) genome.</title>
        <authorList>
            <person name="Venkatesh B."/>
            <person name="Kirkness E.F."/>
            <person name="Loh Y.H."/>
            <person name="Halpern A.L."/>
            <person name="Lee A.P."/>
            <person name="Johnson J."/>
            <person name="Dandona N."/>
            <person name="Viswanathan L.D."/>
            <person name="Tay A."/>
            <person name="Venter J.C."/>
            <person name="Strausberg R.L."/>
            <person name="Brenner S."/>
        </authorList>
    </citation>
    <scope>NUCLEOTIDE SEQUENCE [LARGE SCALE GENOMIC DNA]</scope>
</reference>
<dbReference type="GeneTree" id="ENSGT00940000156187"/>